<dbReference type="InterPro" id="IPR028082">
    <property type="entry name" value="Peripla_BP_I"/>
</dbReference>
<dbReference type="RefSeq" id="WP_349762598.1">
    <property type="nucleotide sequence ID" value="NZ_JBEGCJ010000005.1"/>
</dbReference>
<dbReference type="Gene3D" id="3.40.50.2300">
    <property type="match status" value="2"/>
</dbReference>
<organism evidence="2 3">
    <name type="scientific">Halomonas aquatica</name>
    <dbReference type="NCBI Taxonomy" id="3151123"/>
    <lineage>
        <taxon>Bacteria</taxon>
        <taxon>Pseudomonadati</taxon>
        <taxon>Pseudomonadota</taxon>
        <taxon>Gammaproteobacteria</taxon>
        <taxon>Oceanospirillales</taxon>
        <taxon>Halomonadaceae</taxon>
        <taxon>Halomonas</taxon>
    </lineage>
</organism>
<keyword evidence="3" id="KW-1185">Reference proteome</keyword>
<accession>A0ABV1NH12</accession>
<gene>
    <name evidence="2" type="ORF">ABE960_12445</name>
</gene>
<dbReference type="Proteomes" id="UP001442468">
    <property type="component" value="Unassembled WGS sequence"/>
</dbReference>
<sequence>MNISLRGPLAAALTALLLAGCSIQPGIIERQPDVDPQRLLQQAEQQEPGQAALSRLEAADILARQGSRTQALDVAKQIDDSRLERQARMRWALLLSELGESEGDPWAVIQAGQLLGEVDLARETSLTLRERLGMALAEVDEPLAAAQALIRVQAETDRDDLIDPIWAQLSRLDNRELTTLREGGGDLSPGWVALAELVRSNGSDIQRLFARLDDWRERYRGHPAARRLPGEITALSELRGQRVDHIAVFLPESGPLAGIAEATRQGIRTHHLEGIDSGARLSFFDSSLGDLDALYGEAAARGAQVVIGPLDKDAVSRLEQRESVPMPTLALNYGRGERNRAKGLFQYGLSAEDEARQAAQRAWGDGHRLASLMVPDNDWGRRVGEAFWDTWRDLGGEIANAVRYNPQAPATESAKRAVTNPQPDMLFLLALPEFARQVPPNLDYIDSGELPIYATSHLFDGQLQPRLDGDLNDVLFVDIPWQIPDAAVGGVEALPFLASYRLLREESNSTMFRLMAMGVDAYELAMRMPQLQTISGSDLFGATGTLSAEEDGRIRRRLPWARFVNGLPQPVLIPGVFGDERAP</sequence>
<evidence type="ECO:0000313" key="3">
    <source>
        <dbReference type="Proteomes" id="UP001442468"/>
    </source>
</evidence>
<dbReference type="PANTHER" id="PTHR38038:SF1">
    <property type="entry name" value="PENICILLIN-BINDING PROTEIN ACTIVATOR LPOA"/>
    <property type="match status" value="1"/>
</dbReference>
<evidence type="ECO:0000313" key="2">
    <source>
        <dbReference type="EMBL" id="MEQ6918332.1"/>
    </source>
</evidence>
<dbReference type="InterPro" id="IPR007443">
    <property type="entry name" value="LpoA"/>
</dbReference>
<dbReference type="SUPFAM" id="SSF53822">
    <property type="entry name" value="Periplasmic binding protein-like I"/>
    <property type="match status" value="1"/>
</dbReference>
<dbReference type="Pfam" id="PF04348">
    <property type="entry name" value="LppC"/>
    <property type="match status" value="1"/>
</dbReference>
<proteinExistence type="predicted"/>
<dbReference type="CDD" id="cd06339">
    <property type="entry name" value="PBP1_YraM_LppC_lipoprotein-like"/>
    <property type="match status" value="1"/>
</dbReference>
<reference evidence="2 3" key="1">
    <citation type="submission" date="2024-05" db="EMBL/GenBank/DDBJ databases">
        <title>Halomonas sp. SSM6 16S ribosomal RNA gene Genome sequencing and assembly.</title>
        <authorList>
            <person name="Yook S."/>
        </authorList>
    </citation>
    <scope>NUCLEOTIDE SEQUENCE [LARGE SCALE GENOMIC DNA]</scope>
    <source>
        <strain evidence="2 3">SSM6</strain>
    </source>
</reference>
<dbReference type="PANTHER" id="PTHR38038">
    <property type="entry name" value="PENICILLIN-BINDING PROTEIN ACTIVATOR LPOA"/>
    <property type="match status" value="1"/>
</dbReference>
<name>A0ABV1NH12_9GAMM</name>
<protein>
    <submittedName>
        <fullName evidence="2">Penicillin-binding protein activator</fullName>
    </submittedName>
</protein>
<comment type="caution">
    <text evidence="2">The sequence shown here is derived from an EMBL/GenBank/DDBJ whole genome shotgun (WGS) entry which is preliminary data.</text>
</comment>
<dbReference type="Gene3D" id="1.25.40.650">
    <property type="match status" value="1"/>
</dbReference>
<evidence type="ECO:0000256" key="1">
    <source>
        <dbReference type="ARBA" id="ARBA00023136"/>
    </source>
</evidence>
<dbReference type="PROSITE" id="PS51257">
    <property type="entry name" value="PROKAR_LIPOPROTEIN"/>
    <property type="match status" value="1"/>
</dbReference>
<dbReference type="EMBL" id="JBEGCJ010000005">
    <property type="protein sequence ID" value="MEQ6918332.1"/>
    <property type="molecule type" value="Genomic_DNA"/>
</dbReference>
<keyword evidence="1" id="KW-0472">Membrane</keyword>